<evidence type="ECO:0000313" key="3">
    <source>
        <dbReference type="Proteomes" id="UP000694415"/>
    </source>
</evidence>
<reference evidence="2" key="1">
    <citation type="submission" date="2025-08" db="UniProtKB">
        <authorList>
            <consortium name="Ensembl"/>
        </authorList>
    </citation>
    <scope>IDENTIFICATION</scope>
</reference>
<feature type="region of interest" description="Disordered" evidence="1">
    <location>
        <begin position="32"/>
        <end position="73"/>
    </location>
</feature>
<sequence>MDTYLPRVGVLSRNMCKPAGLYCACMHDNPSRRDGSVVKSTDCSSRDPEFKSQQPPGGSQPSVMRSDALFWGV</sequence>
<name>A0A8C6MQB4_MUSSI</name>
<organism evidence="2 3">
    <name type="scientific">Mus spicilegus</name>
    <name type="common">Mound-building mouse</name>
    <dbReference type="NCBI Taxonomy" id="10103"/>
    <lineage>
        <taxon>Eukaryota</taxon>
        <taxon>Metazoa</taxon>
        <taxon>Chordata</taxon>
        <taxon>Craniata</taxon>
        <taxon>Vertebrata</taxon>
        <taxon>Euteleostomi</taxon>
        <taxon>Mammalia</taxon>
        <taxon>Eutheria</taxon>
        <taxon>Euarchontoglires</taxon>
        <taxon>Glires</taxon>
        <taxon>Rodentia</taxon>
        <taxon>Myomorpha</taxon>
        <taxon>Muroidea</taxon>
        <taxon>Muridae</taxon>
        <taxon>Murinae</taxon>
        <taxon>Mus</taxon>
        <taxon>Mus</taxon>
    </lineage>
</organism>
<dbReference type="GeneTree" id="ENSGT00940000170478"/>
<evidence type="ECO:0000313" key="2">
    <source>
        <dbReference type="Ensembl" id="ENSMSIP00000004835.1"/>
    </source>
</evidence>
<proteinExistence type="predicted"/>
<evidence type="ECO:0000256" key="1">
    <source>
        <dbReference type="SAM" id="MobiDB-lite"/>
    </source>
</evidence>
<dbReference type="AlphaFoldDB" id="A0A8C6MQB4"/>
<keyword evidence="3" id="KW-1185">Reference proteome</keyword>
<dbReference type="Proteomes" id="UP000694415">
    <property type="component" value="Unplaced"/>
</dbReference>
<reference evidence="2" key="2">
    <citation type="submission" date="2025-09" db="UniProtKB">
        <authorList>
            <consortium name="Ensembl"/>
        </authorList>
    </citation>
    <scope>IDENTIFICATION</scope>
</reference>
<feature type="compositionally biased region" description="Polar residues" evidence="1">
    <location>
        <begin position="51"/>
        <end position="63"/>
    </location>
</feature>
<protein>
    <submittedName>
        <fullName evidence="2">Predicted gene 16181</fullName>
    </submittedName>
</protein>
<dbReference type="Ensembl" id="ENSMSIT00000006137.1">
    <property type="protein sequence ID" value="ENSMSIP00000004835.1"/>
    <property type="gene ID" value="ENSMSIG00000004432.1"/>
</dbReference>
<accession>A0A8C6MQB4</accession>